<reference evidence="2 3" key="1">
    <citation type="submission" date="2024-03" db="EMBL/GenBank/DDBJ databases">
        <title>Complete genome of BD2.</title>
        <authorList>
            <person name="Cao G."/>
        </authorList>
    </citation>
    <scope>NUCLEOTIDE SEQUENCE [LARGE SCALE GENOMIC DNA]</scope>
    <source>
        <strain evidence="2 3">BD2</strain>
    </source>
</reference>
<name>A0ABZ2RA96_ECTME</name>
<evidence type="ECO:0008006" key="4">
    <source>
        <dbReference type="Google" id="ProtNLM"/>
    </source>
</evidence>
<keyword evidence="3" id="KW-1185">Reference proteome</keyword>
<protein>
    <recommendedName>
        <fullName evidence="4">Phage replication protein</fullName>
    </recommendedName>
</protein>
<proteinExistence type="predicted"/>
<sequence length="299" mass="32505">MQYTLTINQAKAAEWGLNAQQAMLFAFVYECPSWCNPVETPDGIFFAISKAKIVEELPLLTDKPDTAYRLLKQLAEAGAVQLSHTSNITLVRLTEKGKEWNRKQDGSEKYPSSSTSAGRKKIRSGSEKNPSKVGKKSDLGSEKSPTNQDTSNQDTNHKAKARTARPTKFDPLTCKPDGVSDESWAGFCEMRKGKGKALTQHACNLIAKKLQGHANPSAVVDLSTENGWSGVFPESQQVSRHENRPASSGVRTLSAADRVKQAIAEREAAEAQSETAGCTLDENGGAVRPPLDGEFRRVG</sequence>
<evidence type="ECO:0000313" key="2">
    <source>
        <dbReference type="EMBL" id="WXL23938.1"/>
    </source>
</evidence>
<feature type="region of interest" description="Disordered" evidence="1">
    <location>
        <begin position="100"/>
        <end position="174"/>
    </location>
</feature>
<evidence type="ECO:0000256" key="1">
    <source>
        <dbReference type="SAM" id="MobiDB-lite"/>
    </source>
</evidence>
<organism evidence="2 3">
    <name type="scientific">Ectopseudomonas mendocina</name>
    <name type="common">Pseudomonas mendocina</name>
    <dbReference type="NCBI Taxonomy" id="300"/>
    <lineage>
        <taxon>Bacteria</taxon>
        <taxon>Pseudomonadati</taxon>
        <taxon>Pseudomonadota</taxon>
        <taxon>Gammaproteobacteria</taxon>
        <taxon>Pseudomonadales</taxon>
        <taxon>Pseudomonadaceae</taxon>
        <taxon>Ectopseudomonas</taxon>
    </lineage>
</organism>
<feature type="region of interest" description="Disordered" evidence="1">
    <location>
        <begin position="234"/>
        <end position="254"/>
    </location>
</feature>
<gene>
    <name evidence="2" type="ORF">WG219_11280</name>
</gene>
<accession>A0ABZ2RA96</accession>
<dbReference type="Proteomes" id="UP001476583">
    <property type="component" value="Chromosome"/>
</dbReference>
<feature type="region of interest" description="Disordered" evidence="1">
    <location>
        <begin position="268"/>
        <end position="299"/>
    </location>
</feature>
<dbReference type="EMBL" id="CP148074">
    <property type="protein sequence ID" value="WXL23938.1"/>
    <property type="molecule type" value="Genomic_DNA"/>
</dbReference>
<evidence type="ECO:0000313" key="3">
    <source>
        <dbReference type="Proteomes" id="UP001476583"/>
    </source>
</evidence>
<feature type="compositionally biased region" description="Polar residues" evidence="1">
    <location>
        <begin position="143"/>
        <end position="154"/>
    </location>
</feature>
<feature type="compositionally biased region" description="Basic and acidic residues" evidence="1">
    <location>
        <begin position="124"/>
        <end position="141"/>
    </location>
</feature>